<evidence type="ECO:0000313" key="3">
    <source>
        <dbReference type="EMBL" id="GMH21027.1"/>
    </source>
</evidence>
<feature type="transmembrane region" description="Helical" evidence="1">
    <location>
        <begin position="109"/>
        <end position="128"/>
    </location>
</feature>
<accession>A0AAD3XX74</accession>
<evidence type="ECO:0000313" key="4">
    <source>
        <dbReference type="Proteomes" id="UP001279734"/>
    </source>
</evidence>
<keyword evidence="1" id="KW-1133">Transmembrane helix</keyword>
<keyword evidence="4" id="KW-1185">Reference proteome</keyword>
<evidence type="ECO:0000256" key="2">
    <source>
        <dbReference type="SAM" id="SignalP"/>
    </source>
</evidence>
<evidence type="ECO:0000256" key="1">
    <source>
        <dbReference type="SAM" id="Phobius"/>
    </source>
</evidence>
<feature type="transmembrane region" description="Helical" evidence="1">
    <location>
        <begin position="78"/>
        <end position="97"/>
    </location>
</feature>
<dbReference type="EMBL" id="BSYO01000022">
    <property type="protein sequence ID" value="GMH21027.1"/>
    <property type="molecule type" value="Genomic_DNA"/>
</dbReference>
<feature type="transmembrane region" description="Helical" evidence="1">
    <location>
        <begin position="51"/>
        <end position="73"/>
    </location>
</feature>
<proteinExistence type="predicted"/>
<protein>
    <submittedName>
        <fullName evidence="3">Uncharacterized protein</fullName>
    </submittedName>
</protein>
<name>A0AAD3XX74_NEPGR</name>
<feature type="chain" id="PRO_5042181299" evidence="2">
    <location>
        <begin position="22"/>
        <end position="133"/>
    </location>
</feature>
<organism evidence="3 4">
    <name type="scientific">Nepenthes gracilis</name>
    <name type="common">Slender pitcher plant</name>
    <dbReference type="NCBI Taxonomy" id="150966"/>
    <lineage>
        <taxon>Eukaryota</taxon>
        <taxon>Viridiplantae</taxon>
        <taxon>Streptophyta</taxon>
        <taxon>Embryophyta</taxon>
        <taxon>Tracheophyta</taxon>
        <taxon>Spermatophyta</taxon>
        <taxon>Magnoliopsida</taxon>
        <taxon>eudicotyledons</taxon>
        <taxon>Gunneridae</taxon>
        <taxon>Pentapetalae</taxon>
        <taxon>Caryophyllales</taxon>
        <taxon>Nepenthaceae</taxon>
        <taxon>Nepenthes</taxon>
    </lineage>
</organism>
<keyword evidence="1" id="KW-0472">Membrane</keyword>
<feature type="signal peptide" evidence="2">
    <location>
        <begin position="1"/>
        <end position="21"/>
    </location>
</feature>
<dbReference type="AlphaFoldDB" id="A0AAD3XX74"/>
<keyword evidence="1" id="KW-0812">Transmembrane</keyword>
<gene>
    <name evidence="3" type="ORF">Nepgr_022869</name>
</gene>
<dbReference type="Proteomes" id="UP001279734">
    <property type="component" value="Unassembled WGS sequence"/>
</dbReference>
<sequence>MAIRLFFVLLRLLAYWPLDWLLAPGECSVGCIPPIQLLMDWVSAVSSYMCYAPLLFLLGSIFLVKVGVACCWLKSGNVAGLFVEVSLAMILSTFHLLLCEIDLGCVLWLNLHFLLLVLLCIESAMDVVHGPEA</sequence>
<reference evidence="3" key="1">
    <citation type="submission" date="2023-05" db="EMBL/GenBank/DDBJ databases">
        <title>Nepenthes gracilis genome sequencing.</title>
        <authorList>
            <person name="Fukushima K."/>
        </authorList>
    </citation>
    <scope>NUCLEOTIDE SEQUENCE</scope>
    <source>
        <strain evidence="3">SING2019-196</strain>
    </source>
</reference>
<comment type="caution">
    <text evidence="3">The sequence shown here is derived from an EMBL/GenBank/DDBJ whole genome shotgun (WGS) entry which is preliminary data.</text>
</comment>
<keyword evidence="2" id="KW-0732">Signal</keyword>